<gene>
    <name evidence="1" type="ORF">F6I34_09590</name>
</gene>
<dbReference type="OrthoDB" id="2301896at2"/>
<sequence>MFYIPPIDEEKTAKKADSILSDYDRLRRLSGYQGRLVANYRYTPEKHVKNAGNYSEDLIEIREEAKAKVLEIENAIDLVEPELGKILEKKYIKHFKNTDIYREYYYSESTFYRFLKKAQIQFAEAFKGGELLCFKNETDRITWN</sequence>
<proteinExistence type="predicted"/>
<reference evidence="2" key="1">
    <citation type="submission" date="2019-09" db="EMBL/GenBank/DDBJ databases">
        <title>Draft genome sequence assemblies of isolates from the urinary tract.</title>
        <authorList>
            <person name="Mores C.R."/>
            <person name="Putonti C."/>
            <person name="Wolfe A.J."/>
        </authorList>
    </citation>
    <scope>NUCLEOTIDE SEQUENCE [LARGE SCALE GENOMIC DNA]</scope>
    <source>
        <strain evidence="2">UMB8614</strain>
    </source>
</reference>
<dbReference type="Pfam" id="PF07374">
    <property type="entry name" value="DUF1492"/>
    <property type="match status" value="1"/>
</dbReference>
<dbReference type="EMBL" id="VYVN01000049">
    <property type="protein sequence ID" value="KAA9237407.1"/>
    <property type="molecule type" value="Genomic_DNA"/>
</dbReference>
<name>A0A0X8FEA8_9LACT</name>
<organism evidence="1 2">
    <name type="scientific">Aerococcus tenax</name>
    <dbReference type="NCBI Taxonomy" id="3078812"/>
    <lineage>
        <taxon>Bacteria</taxon>
        <taxon>Bacillati</taxon>
        <taxon>Bacillota</taxon>
        <taxon>Bacilli</taxon>
        <taxon>Lactobacillales</taxon>
        <taxon>Aerococcaceae</taxon>
        <taxon>Aerococcus</taxon>
    </lineage>
</organism>
<keyword evidence="2" id="KW-1185">Reference proteome</keyword>
<evidence type="ECO:0000313" key="2">
    <source>
        <dbReference type="Proteomes" id="UP000326476"/>
    </source>
</evidence>
<dbReference type="InterPro" id="IPR010861">
    <property type="entry name" value="DUF1492"/>
</dbReference>
<evidence type="ECO:0000313" key="1">
    <source>
        <dbReference type="EMBL" id="KAA9237407.1"/>
    </source>
</evidence>
<dbReference type="AlphaFoldDB" id="A0A0X8FEA8"/>
<dbReference type="GeneID" id="35768123"/>
<dbReference type="RefSeq" id="WP_060778038.1">
    <property type="nucleotide sequence ID" value="NZ_CAJHMU010000001.1"/>
</dbReference>
<dbReference type="KEGG" id="aun:AWM73_03065"/>
<comment type="caution">
    <text evidence="1">The sequence shown here is derived from an EMBL/GenBank/DDBJ whole genome shotgun (WGS) entry which is preliminary data.</text>
</comment>
<accession>A0A0X8FEA8</accession>
<protein>
    <submittedName>
        <fullName evidence="1">DUF1492 domain-containing protein</fullName>
    </submittedName>
</protein>
<dbReference type="Proteomes" id="UP000326476">
    <property type="component" value="Unassembled WGS sequence"/>
</dbReference>
<dbReference type="NCBIfam" id="TIGR01637">
    <property type="entry name" value="phage_arpU"/>
    <property type="match status" value="1"/>
</dbReference>
<dbReference type="InterPro" id="IPR006524">
    <property type="entry name" value="ArpU-like"/>
</dbReference>